<dbReference type="EMBL" id="LAZR01041835">
    <property type="protein sequence ID" value="KKL10992.1"/>
    <property type="molecule type" value="Genomic_DNA"/>
</dbReference>
<sequence>MSLDRQAEILANYLPDGRAFGGKRIAGSVSRLLLEGLAQEMLRSTDLAAEFRDEILPDETTLFIGEWESALEIPDDCFLTTSGTIAERRRNVLAKLVSLGVQTAADFVALAALFGITAIVKGGSVHGVFPYEFPMIFFPDARTAFHTIIVDLTEPPLNVFPYTFPIIFQSQELALVECLFRRVKLAHVDILFIDLP</sequence>
<reference evidence="1" key="1">
    <citation type="journal article" date="2015" name="Nature">
        <title>Complex archaea that bridge the gap between prokaryotes and eukaryotes.</title>
        <authorList>
            <person name="Spang A."/>
            <person name="Saw J.H."/>
            <person name="Jorgensen S.L."/>
            <person name="Zaremba-Niedzwiedzka K."/>
            <person name="Martijn J."/>
            <person name="Lind A.E."/>
            <person name="van Eijk R."/>
            <person name="Schleper C."/>
            <person name="Guy L."/>
            <person name="Ettema T.J."/>
        </authorList>
    </citation>
    <scope>NUCLEOTIDE SEQUENCE</scope>
</reference>
<evidence type="ECO:0008006" key="2">
    <source>
        <dbReference type="Google" id="ProtNLM"/>
    </source>
</evidence>
<evidence type="ECO:0000313" key="1">
    <source>
        <dbReference type="EMBL" id="KKL10992.1"/>
    </source>
</evidence>
<protein>
    <recommendedName>
        <fullName evidence="2">Phage tail protein</fullName>
    </recommendedName>
</protein>
<comment type="caution">
    <text evidence="1">The sequence shown here is derived from an EMBL/GenBank/DDBJ whole genome shotgun (WGS) entry which is preliminary data.</text>
</comment>
<name>A0A0F9BAZ0_9ZZZZ</name>
<gene>
    <name evidence="1" type="ORF">LCGC14_2550280</name>
</gene>
<dbReference type="AlphaFoldDB" id="A0A0F9BAZ0"/>
<dbReference type="Pfam" id="PF10076">
    <property type="entry name" value="Phage_Mu_Gp48"/>
    <property type="match status" value="1"/>
</dbReference>
<organism evidence="1">
    <name type="scientific">marine sediment metagenome</name>
    <dbReference type="NCBI Taxonomy" id="412755"/>
    <lineage>
        <taxon>unclassified sequences</taxon>
        <taxon>metagenomes</taxon>
        <taxon>ecological metagenomes</taxon>
    </lineage>
</organism>
<accession>A0A0F9BAZ0</accession>
<proteinExistence type="predicted"/>
<dbReference type="InterPro" id="IPR018755">
    <property type="entry name" value="Phage_Mu_Gp48"/>
</dbReference>